<evidence type="ECO:0000313" key="1">
    <source>
        <dbReference type="EMBL" id="MBP1926743.1"/>
    </source>
</evidence>
<organism evidence="1 2">
    <name type="scientific">Sedimentibacter acidaminivorans</name>
    <dbReference type="NCBI Taxonomy" id="913099"/>
    <lineage>
        <taxon>Bacteria</taxon>
        <taxon>Bacillati</taxon>
        <taxon>Bacillota</taxon>
        <taxon>Tissierellia</taxon>
        <taxon>Sedimentibacter</taxon>
    </lineage>
</organism>
<comment type="caution">
    <text evidence="1">The sequence shown here is derived from an EMBL/GenBank/DDBJ whole genome shotgun (WGS) entry which is preliminary data.</text>
</comment>
<proteinExistence type="predicted"/>
<keyword evidence="2" id="KW-1185">Reference proteome</keyword>
<name>A0ABS4GGC2_9FIRM</name>
<gene>
    <name evidence="1" type="ORF">J2Z76_002613</name>
</gene>
<evidence type="ECO:0000313" key="2">
    <source>
        <dbReference type="Proteomes" id="UP001519342"/>
    </source>
</evidence>
<dbReference type="RefSeq" id="WP_209512472.1">
    <property type="nucleotide sequence ID" value="NZ_JAGGKS010000008.1"/>
</dbReference>
<protein>
    <submittedName>
        <fullName evidence="1">Cyclic lactone autoinducer peptide</fullName>
    </submittedName>
</protein>
<sequence length="45" mass="4902">MKNIKRTVLSFVARQIKNTAISAAGTTSYWGAYQPKEPKCLSGGK</sequence>
<reference evidence="1 2" key="1">
    <citation type="submission" date="2021-03" db="EMBL/GenBank/DDBJ databases">
        <title>Genomic Encyclopedia of Type Strains, Phase IV (KMG-IV): sequencing the most valuable type-strain genomes for metagenomic binning, comparative biology and taxonomic classification.</title>
        <authorList>
            <person name="Goeker M."/>
        </authorList>
    </citation>
    <scope>NUCLEOTIDE SEQUENCE [LARGE SCALE GENOMIC DNA]</scope>
    <source>
        <strain evidence="1 2">DSM 24004</strain>
    </source>
</reference>
<dbReference type="EMBL" id="JAGGKS010000008">
    <property type="protein sequence ID" value="MBP1926743.1"/>
    <property type="molecule type" value="Genomic_DNA"/>
</dbReference>
<dbReference type="NCBIfam" id="TIGR04223">
    <property type="entry name" value="quorum_AgrD"/>
    <property type="match status" value="1"/>
</dbReference>
<dbReference type="Proteomes" id="UP001519342">
    <property type="component" value="Unassembled WGS sequence"/>
</dbReference>
<dbReference type="InterPro" id="IPR009229">
    <property type="entry name" value="AgrD"/>
</dbReference>
<accession>A0ABS4GGC2</accession>